<gene>
    <name evidence="2" type="ORF">HGM15179_008758</name>
</gene>
<proteinExistence type="predicted"/>
<comment type="caution">
    <text evidence="2">The sequence shown here is derived from an EMBL/GenBank/DDBJ whole genome shotgun (WGS) entry which is preliminary data.</text>
</comment>
<feature type="chain" id="PRO_5035430630" evidence="1">
    <location>
        <begin position="25"/>
        <end position="197"/>
    </location>
</feature>
<name>A0A8K1LLU7_9PASS</name>
<sequence length="197" mass="22276">MECRAEINRFAIFLLCLLVPLGSMAPIETSGRKMTTGQRQNNFIPEIPTLALVIQQKAHELFEFYNKCVSATFHPEHWRGTSKGRDMAERIPRCLAFQANCCALHYIHNTLRALQGSIETICTQSSADVVEENLNQLNTTLSQGTAFYTCRSQDLPQGDAQGQTMSLADKKTYIWWVLKKYEDIMQFTGSPYTEAAV</sequence>
<organism evidence="2 3">
    <name type="scientific">Zosterops borbonicus</name>
    <dbReference type="NCBI Taxonomy" id="364589"/>
    <lineage>
        <taxon>Eukaryota</taxon>
        <taxon>Metazoa</taxon>
        <taxon>Chordata</taxon>
        <taxon>Craniata</taxon>
        <taxon>Vertebrata</taxon>
        <taxon>Euteleostomi</taxon>
        <taxon>Archelosauria</taxon>
        <taxon>Archosauria</taxon>
        <taxon>Dinosauria</taxon>
        <taxon>Saurischia</taxon>
        <taxon>Theropoda</taxon>
        <taxon>Coelurosauria</taxon>
        <taxon>Aves</taxon>
        <taxon>Neognathae</taxon>
        <taxon>Neoaves</taxon>
        <taxon>Telluraves</taxon>
        <taxon>Australaves</taxon>
        <taxon>Passeriformes</taxon>
        <taxon>Sylvioidea</taxon>
        <taxon>Zosteropidae</taxon>
        <taxon>Zosterops</taxon>
    </lineage>
</organism>
<evidence type="ECO:0000313" key="3">
    <source>
        <dbReference type="Proteomes" id="UP000796761"/>
    </source>
</evidence>
<keyword evidence="1" id="KW-0732">Signal</keyword>
<feature type="signal peptide" evidence="1">
    <location>
        <begin position="1"/>
        <end position="24"/>
    </location>
</feature>
<keyword evidence="3" id="KW-1185">Reference proteome</keyword>
<dbReference type="EMBL" id="SWJQ01000227">
    <property type="protein sequence ID" value="TRZ18333.1"/>
    <property type="molecule type" value="Genomic_DNA"/>
</dbReference>
<evidence type="ECO:0000256" key="1">
    <source>
        <dbReference type="SAM" id="SignalP"/>
    </source>
</evidence>
<dbReference type="Proteomes" id="UP000796761">
    <property type="component" value="Unassembled WGS sequence"/>
</dbReference>
<dbReference type="AlphaFoldDB" id="A0A8K1LLU7"/>
<evidence type="ECO:0000313" key="2">
    <source>
        <dbReference type="EMBL" id="TRZ18333.1"/>
    </source>
</evidence>
<accession>A0A8K1LLU7</accession>
<reference evidence="2" key="1">
    <citation type="submission" date="2019-04" db="EMBL/GenBank/DDBJ databases">
        <title>Genome assembly of Zosterops borbonicus 15179.</title>
        <authorList>
            <person name="Leroy T."/>
            <person name="Anselmetti Y."/>
            <person name="Tilak M.-K."/>
            <person name="Nabholz B."/>
        </authorList>
    </citation>
    <scope>NUCLEOTIDE SEQUENCE</scope>
    <source>
        <strain evidence="2">HGM_15179</strain>
        <tissue evidence="2">Muscle</tissue>
    </source>
</reference>
<protein>
    <submittedName>
        <fullName evidence="2">Uncharacterized protein</fullName>
    </submittedName>
</protein>
<dbReference type="OrthoDB" id="9199509at2759"/>